<evidence type="ECO:0000259" key="3">
    <source>
        <dbReference type="PROSITE" id="PS50158"/>
    </source>
</evidence>
<organism evidence="4 5">
    <name type="scientific">Xenopus laevis</name>
    <name type="common">African clawed frog</name>
    <dbReference type="NCBI Taxonomy" id="8355"/>
    <lineage>
        <taxon>Eukaryota</taxon>
        <taxon>Metazoa</taxon>
        <taxon>Chordata</taxon>
        <taxon>Craniata</taxon>
        <taxon>Vertebrata</taxon>
        <taxon>Euteleostomi</taxon>
        <taxon>Amphibia</taxon>
        <taxon>Batrachia</taxon>
        <taxon>Anura</taxon>
        <taxon>Pipoidea</taxon>
        <taxon>Pipidae</taxon>
        <taxon>Xenopodinae</taxon>
        <taxon>Xenopus</taxon>
        <taxon>Xenopus</taxon>
    </lineage>
</organism>
<dbReference type="KEGG" id="xla:121399889"/>
<dbReference type="PROSITE" id="PS50158">
    <property type="entry name" value="ZF_CCHC"/>
    <property type="match status" value="1"/>
</dbReference>
<dbReference type="AlphaFoldDB" id="A0A8J1M7Y6"/>
<keyword evidence="1" id="KW-0479">Metal-binding</keyword>
<gene>
    <name evidence="5" type="primary">LOC121399889</name>
</gene>
<dbReference type="Proteomes" id="UP000186698">
    <property type="component" value="Chromosome 2L"/>
</dbReference>
<feature type="region of interest" description="Disordered" evidence="2">
    <location>
        <begin position="552"/>
        <end position="579"/>
    </location>
</feature>
<dbReference type="OrthoDB" id="9909760at2759"/>
<feature type="region of interest" description="Disordered" evidence="2">
    <location>
        <begin position="70"/>
        <end position="94"/>
    </location>
</feature>
<dbReference type="GeneID" id="121399889"/>
<evidence type="ECO:0000313" key="4">
    <source>
        <dbReference type="Proteomes" id="UP000186698"/>
    </source>
</evidence>
<dbReference type="SUPFAM" id="SSF57756">
    <property type="entry name" value="Retrovirus zinc finger-like domains"/>
    <property type="match status" value="1"/>
</dbReference>
<keyword evidence="4" id="KW-1185">Reference proteome</keyword>
<keyword evidence="1" id="KW-0862">Zinc</keyword>
<dbReference type="SMART" id="SM00343">
    <property type="entry name" value="ZnF_C2HC"/>
    <property type="match status" value="1"/>
</dbReference>
<dbReference type="GO" id="GO:0008270">
    <property type="term" value="F:zinc ion binding"/>
    <property type="evidence" value="ECO:0007669"/>
    <property type="project" value="UniProtKB-KW"/>
</dbReference>
<evidence type="ECO:0000313" key="5">
    <source>
        <dbReference type="RefSeq" id="XP_041437758.1"/>
    </source>
</evidence>
<proteinExistence type="predicted"/>
<keyword evidence="1" id="KW-0863">Zinc-finger</keyword>
<feature type="compositionally biased region" description="Low complexity" evidence="2">
    <location>
        <begin position="473"/>
        <end position="484"/>
    </location>
</feature>
<sequence length="579" mass="64749">MDAQEQLQTALNTPIGNPRVAQGYTAPALPPPTNLQTVPHASNEDSYWADVSGRLKLSKTNPFCPIEDAAHQTPVNTAPPRQGFQTPTGNRPEVRAHTPLASMSFDEEEDEMPILEDAEAPTTRVLATIVTRPKNTTPKQNSFSPKDVVIRGEGGDSTFVDPWVDNLAGWSESLKPNVTPFPREGALDTCNLNTARLCIRGGMGDPNWDRQYMINGLSIWEKYENLSALANIVSPSPKQMYPLMHTTKGLKYVPWNFADVEGIIRALPPLLRGADPWISKFERLTAGMSLCLGDLKALLAQILGRSAQSIWNEAGLPHIVLSSDSHDGAEFNPYRPRIFAALRVCYPTHKDFGKLMNTSLPESADITKHISEFLDQWAQETGMDPYEPNVVPLVYQALRKGFPAALQKKLDAIVGLDAKSWKEIYTHILHYHKIYEEDSKKAEKDFKNTQHKLMSLQIKELQEGETKPESKPAEQTPEPTPTTESYSFREFLKDFPTFFANVQSGGQFNNPNRGKSGDFNANNTPKGVCFNCHKPGHYARVCRSPKRFGNQYNSPNFQSRNNSNVQSFPNWSPPRNQSQ</sequence>
<dbReference type="Gene3D" id="4.10.60.10">
    <property type="entry name" value="Zinc finger, CCHC-type"/>
    <property type="match status" value="1"/>
</dbReference>
<feature type="compositionally biased region" description="Basic and acidic residues" evidence="2">
    <location>
        <begin position="461"/>
        <end position="472"/>
    </location>
</feature>
<evidence type="ECO:0000256" key="2">
    <source>
        <dbReference type="SAM" id="MobiDB-lite"/>
    </source>
</evidence>
<dbReference type="InterPro" id="IPR036875">
    <property type="entry name" value="Znf_CCHC_sf"/>
</dbReference>
<dbReference type="RefSeq" id="XP_041437758.1">
    <property type="nucleotide sequence ID" value="XM_041581824.1"/>
</dbReference>
<feature type="domain" description="CCHC-type" evidence="3">
    <location>
        <begin position="529"/>
        <end position="544"/>
    </location>
</feature>
<dbReference type="InterPro" id="IPR001878">
    <property type="entry name" value="Znf_CCHC"/>
</dbReference>
<evidence type="ECO:0000256" key="1">
    <source>
        <dbReference type="PROSITE-ProRule" id="PRU00047"/>
    </source>
</evidence>
<protein>
    <submittedName>
        <fullName evidence="5">Uncharacterized protein LOC121399889</fullName>
    </submittedName>
</protein>
<name>A0A8J1M7Y6_XENLA</name>
<accession>A0A8J1M7Y6</accession>
<feature type="region of interest" description="Disordered" evidence="2">
    <location>
        <begin position="461"/>
        <end position="485"/>
    </location>
</feature>
<reference evidence="5" key="1">
    <citation type="submission" date="2025-08" db="UniProtKB">
        <authorList>
            <consortium name="RefSeq"/>
        </authorList>
    </citation>
    <scope>IDENTIFICATION</scope>
    <source>
        <strain evidence="5">J_2021</strain>
        <tissue evidence="5">Erythrocytes</tissue>
    </source>
</reference>
<dbReference type="GO" id="GO:0003676">
    <property type="term" value="F:nucleic acid binding"/>
    <property type="evidence" value="ECO:0007669"/>
    <property type="project" value="InterPro"/>
</dbReference>